<comment type="caution">
    <text evidence="3">The sequence shown here is derived from an EMBL/GenBank/DDBJ whole genome shotgun (WGS) entry which is preliminary data.</text>
</comment>
<keyword evidence="4" id="KW-1185">Reference proteome</keyword>
<reference evidence="3" key="1">
    <citation type="journal article" date="2023" name="Mol. Phylogenet. Evol.">
        <title>Genome-scale phylogeny and comparative genomics of the fungal order Sordariales.</title>
        <authorList>
            <person name="Hensen N."/>
            <person name="Bonometti L."/>
            <person name="Westerberg I."/>
            <person name="Brannstrom I.O."/>
            <person name="Guillou S."/>
            <person name="Cros-Aarteil S."/>
            <person name="Calhoun S."/>
            <person name="Haridas S."/>
            <person name="Kuo A."/>
            <person name="Mondo S."/>
            <person name="Pangilinan J."/>
            <person name="Riley R."/>
            <person name="LaButti K."/>
            <person name="Andreopoulos B."/>
            <person name="Lipzen A."/>
            <person name="Chen C."/>
            <person name="Yan M."/>
            <person name="Daum C."/>
            <person name="Ng V."/>
            <person name="Clum A."/>
            <person name="Steindorff A."/>
            <person name="Ohm R.A."/>
            <person name="Martin F."/>
            <person name="Silar P."/>
            <person name="Natvig D.O."/>
            <person name="Lalanne C."/>
            <person name="Gautier V."/>
            <person name="Ament-Velasquez S.L."/>
            <person name="Kruys A."/>
            <person name="Hutchinson M.I."/>
            <person name="Powell A.J."/>
            <person name="Barry K."/>
            <person name="Miller A.N."/>
            <person name="Grigoriev I.V."/>
            <person name="Debuchy R."/>
            <person name="Gladieux P."/>
            <person name="Hiltunen Thoren M."/>
            <person name="Johannesson H."/>
        </authorList>
    </citation>
    <scope>NUCLEOTIDE SEQUENCE</scope>
    <source>
        <strain evidence="3">PSN293</strain>
    </source>
</reference>
<organism evidence="3 4">
    <name type="scientific">Rhypophila decipiens</name>
    <dbReference type="NCBI Taxonomy" id="261697"/>
    <lineage>
        <taxon>Eukaryota</taxon>
        <taxon>Fungi</taxon>
        <taxon>Dikarya</taxon>
        <taxon>Ascomycota</taxon>
        <taxon>Pezizomycotina</taxon>
        <taxon>Sordariomycetes</taxon>
        <taxon>Sordariomycetidae</taxon>
        <taxon>Sordariales</taxon>
        <taxon>Naviculisporaceae</taxon>
        <taxon>Rhypophila</taxon>
    </lineage>
</organism>
<feature type="compositionally biased region" description="Polar residues" evidence="1">
    <location>
        <begin position="388"/>
        <end position="402"/>
    </location>
</feature>
<feature type="region of interest" description="Disordered" evidence="1">
    <location>
        <begin position="384"/>
        <end position="530"/>
    </location>
</feature>
<feature type="compositionally biased region" description="Polar residues" evidence="1">
    <location>
        <begin position="486"/>
        <end position="498"/>
    </location>
</feature>
<keyword evidence="2" id="KW-0472">Membrane</keyword>
<dbReference type="EMBL" id="MU858051">
    <property type="protein sequence ID" value="KAK4218890.1"/>
    <property type="molecule type" value="Genomic_DNA"/>
</dbReference>
<sequence>MPGPLFRIPIPVPGQPYRAPANLEAASAAAHILSPRREADKPKPTTIAIAGVVGGIVLLLGIIIGVRTLRSRHPNPKYIPTPFLKRAWSNWKVPNYKTARNSHAYEPTRSSVGDDDLSRRQTRTTPDTSVTYPSQTLERGASTANNNAAAGVDRNTSVRSVMTLPVYRPRPTENEQVLGREGERDGIDVVVEMPTAEEEEALREEEMNALYQIRLTRRQQIAEREERRRLRREARENNDILALQDLRRQTRDSAGRNNEAIEDLRAEHERVREAARQRAVSSVSYADLGVARADGTRIRANSTESERVGLLSDAASIGQRARSGSAAAGDNGLQHRRDRSSESIISIDTARSNGDLAPESPSIFTGGAGSSTFSLASSTGGLGMGRIRSNSHSRSGLNTPRAGSSPEMIDSFEADGRGSGDSGDLNMPPPPDYETVSLGDITPARSGRNSPYDDPPPEYPGGSGNSGAGRIRNNRLSAQMEGMVVSQLSAARSRGNSPMPSPAVPGTPMRLPELRLPQIVIDPATGSASR</sequence>
<keyword evidence="2" id="KW-0812">Transmembrane</keyword>
<feature type="compositionally biased region" description="Low complexity" evidence="1">
    <location>
        <begin position="318"/>
        <end position="329"/>
    </location>
</feature>
<feature type="region of interest" description="Disordered" evidence="1">
    <location>
        <begin position="102"/>
        <end position="155"/>
    </location>
</feature>
<evidence type="ECO:0000313" key="3">
    <source>
        <dbReference type="EMBL" id="KAK4218890.1"/>
    </source>
</evidence>
<accession>A0AAN7BF42</accession>
<evidence type="ECO:0000256" key="2">
    <source>
        <dbReference type="SAM" id="Phobius"/>
    </source>
</evidence>
<evidence type="ECO:0000313" key="4">
    <source>
        <dbReference type="Proteomes" id="UP001301769"/>
    </source>
</evidence>
<dbReference type="Proteomes" id="UP001301769">
    <property type="component" value="Unassembled WGS sequence"/>
</dbReference>
<protein>
    <submittedName>
        <fullName evidence="3">Uncharacterized protein</fullName>
    </submittedName>
</protein>
<name>A0AAN7BF42_9PEZI</name>
<feature type="compositionally biased region" description="Polar residues" evidence="1">
    <location>
        <begin position="123"/>
        <end position="137"/>
    </location>
</feature>
<gene>
    <name evidence="3" type="ORF">QBC37DRAFT_437157</name>
</gene>
<reference evidence="3" key="2">
    <citation type="submission" date="2023-05" db="EMBL/GenBank/DDBJ databases">
        <authorList>
            <consortium name="Lawrence Berkeley National Laboratory"/>
            <person name="Steindorff A."/>
            <person name="Hensen N."/>
            <person name="Bonometti L."/>
            <person name="Westerberg I."/>
            <person name="Brannstrom I.O."/>
            <person name="Guillou S."/>
            <person name="Cros-Aarteil S."/>
            <person name="Calhoun S."/>
            <person name="Haridas S."/>
            <person name="Kuo A."/>
            <person name="Mondo S."/>
            <person name="Pangilinan J."/>
            <person name="Riley R."/>
            <person name="Labutti K."/>
            <person name="Andreopoulos B."/>
            <person name="Lipzen A."/>
            <person name="Chen C."/>
            <person name="Yanf M."/>
            <person name="Daum C."/>
            <person name="Ng V."/>
            <person name="Clum A."/>
            <person name="Ohm R."/>
            <person name="Martin F."/>
            <person name="Silar P."/>
            <person name="Natvig D."/>
            <person name="Lalanne C."/>
            <person name="Gautier V."/>
            <person name="Ament-Velasquez S.L."/>
            <person name="Kruys A."/>
            <person name="Hutchinson M.I."/>
            <person name="Powell A.J."/>
            <person name="Barry K."/>
            <person name="Miller A.N."/>
            <person name="Grigoriev I.V."/>
            <person name="Debuchy R."/>
            <person name="Gladieux P."/>
            <person name="Thoren M.H."/>
            <person name="Johannesson H."/>
        </authorList>
    </citation>
    <scope>NUCLEOTIDE SEQUENCE</scope>
    <source>
        <strain evidence="3">PSN293</strain>
    </source>
</reference>
<feature type="region of interest" description="Disordered" evidence="1">
    <location>
        <begin position="318"/>
        <end position="368"/>
    </location>
</feature>
<dbReference type="AlphaFoldDB" id="A0AAN7BF42"/>
<evidence type="ECO:0000256" key="1">
    <source>
        <dbReference type="SAM" id="MobiDB-lite"/>
    </source>
</evidence>
<feature type="transmembrane region" description="Helical" evidence="2">
    <location>
        <begin position="46"/>
        <end position="66"/>
    </location>
</feature>
<keyword evidence="2" id="KW-1133">Transmembrane helix</keyword>
<proteinExistence type="predicted"/>